<gene>
    <name evidence="1" type="ORF">S01H4_59449</name>
</gene>
<accession>X1EIP3</accession>
<evidence type="ECO:0000313" key="1">
    <source>
        <dbReference type="EMBL" id="GAH08513.1"/>
    </source>
</evidence>
<proteinExistence type="predicted"/>
<comment type="caution">
    <text evidence="1">The sequence shown here is derived from an EMBL/GenBank/DDBJ whole genome shotgun (WGS) entry which is preliminary data.</text>
</comment>
<dbReference type="AlphaFoldDB" id="X1EIP3"/>
<evidence type="ECO:0008006" key="2">
    <source>
        <dbReference type="Google" id="ProtNLM"/>
    </source>
</evidence>
<dbReference type="EMBL" id="BART01034865">
    <property type="protein sequence ID" value="GAH08513.1"/>
    <property type="molecule type" value="Genomic_DNA"/>
</dbReference>
<reference evidence="1" key="1">
    <citation type="journal article" date="2014" name="Front. Microbiol.">
        <title>High frequency of phylogenetically diverse reductive dehalogenase-homologous genes in deep subseafloor sedimentary metagenomes.</title>
        <authorList>
            <person name="Kawai M."/>
            <person name="Futagami T."/>
            <person name="Toyoda A."/>
            <person name="Takaki Y."/>
            <person name="Nishi S."/>
            <person name="Hori S."/>
            <person name="Arai W."/>
            <person name="Tsubouchi T."/>
            <person name="Morono Y."/>
            <person name="Uchiyama I."/>
            <person name="Ito T."/>
            <person name="Fujiyama A."/>
            <person name="Inagaki F."/>
            <person name="Takami H."/>
        </authorList>
    </citation>
    <scope>NUCLEOTIDE SEQUENCE</scope>
    <source>
        <strain evidence="1">Expedition CK06-06</strain>
    </source>
</reference>
<protein>
    <recommendedName>
        <fullName evidence="2">CARDB domain-containing protein</fullName>
    </recommendedName>
</protein>
<feature type="non-terminal residue" evidence="1">
    <location>
        <position position="1"/>
    </location>
</feature>
<name>X1EIP3_9ZZZZ</name>
<organism evidence="1">
    <name type="scientific">marine sediment metagenome</name>
    <dbReference type="NCBI Taxonomy" id="412755"/>
    <lineage>
        <taxon>unclassified sequences</taxon>
        <taxon>metagenomes</taxon>
        <taxon>ecological metagenomes</taxon>
    </lineage>
</organism>
<sequence length="91" mass="10285">ASNISVNVEIEIINLGEKTADNITIFVRALNQNNTKLYEGNISLTVMLLQENENCTGYYVIQIVPSDTKIKHTIEISWADGRNTYHKETTI</sequence>